<sequence>MAVPSGWLTIEQNFLGLDEPCCHPDQAGVHVLRLPTNIRRVISKGPTTVDVSEIAPIDGFAAPQFSIARLIYRPSGLIHVGRRRTPSVR</sequence>
<evidence type="ECO:0000313" key="1">
    <source>
        <dbReference type="EMBL" id="CAI4033482.1"/>
    </source>
</evidence>
<organism evidence="1 2">
    <name type="scientific">Nitrospira tepida</name>
    <dbReference type="NCBI Taxonomy" id="2973512"/>
    <lineage>
        <taxon>Bacteria</taxon>
        <taxon>Pseudomonadati</taxon>
        <taxon>Nitrospirota</taxon>
        <taxon>Nitrospiria</taxon>
        <taxon>Nitrospirales</taxon>
        <taxon>Nitrospiraceae</taxon>
        <taxon>Nitrospira</taxon>
    </lineage>
</organism>
<keyword evidence="2" id="KW-1185">Reference proteome</keyword>
<accession>A0AA86T8C7</accession>
<protein>
    <submittedName>
        <fullName evidence="1">Uncharacterized protein</fullName>
    </submittedName>
</protein>
<proteinExistence type="predicted"/>
<dbReference type="KEGG" id="nti:DNFV4_03918"/>
<dbReference type="EMBL" id="OX365700">
    <property type="protein sequence ID" value="CAI4033482.1"/>
    <property type="molecule type" value="Genomic_DNA"/>
</dbReference>
<dbReference type="RefSeq" id="WP_289270726.1">
    <property type="nucleotide sequence ID" value="NZ_OX365700.1"/>
</dbReference>
<evidence type="ECO:0000313" key="2">
    <source>
        <dbReference type="Proteomes" id="UP001179121"/>
    </source>
</evidence>
<name>A0AA86T8C7_9BACT</name>
<dbReference type="AlphaFoldDB" id="A0AA86T8C7"/>
<reference evidence="1" key="1">
    <citation type="submission" date="2022-10" db="EMBL/GenBank/DDBJ databases">
        <authorList>
            <person name="Koch H."/>
        </authorList>
    </citation>
    <scope>NUCLEOTIDE SEQUENCE</scope>
    <source>
        <strain evidence="1">DNF</strain>
    </source>
</reference>
<gene>
    <name evidence="1" type="ORF">DNFV4_03918</name>
</gene>
<dbReference type="Proteomes" id="UP001179121">
    <property type="component" value="Chromosome"/>
</dbReference>